<name>A0A4C1X6S4_EUMVA</name>
<organism evidence="1 2">
    <name type="scientific">Eumeta variegata</name>
    <name type="common">Bagworm moth</name>
    <name type="synonym">Eumeta japonica</name>
    <dbReference type="NCBI Taxonomy" id="151549"/>
    <lineage>
        <taxon>Eukaryota</taxon>
        <taxon>Metazoa</taxon>
        <taxon>Ecdysozoa</taxon>
        <taxon>Arthropoda</taxon>
        <taxon>Hexapoda</taxon>
        <taxon>Insecta</taxon>
        <taxon>Pterygota</taxon>
        <taxon>Neoptera</taxon>
        <taxon>Endopterygota</taxon>
        <taxon>Lepidoptera</taxon>
        <taxon>Glossata</taxon>
        <taxon>Ditrysia</taxon>
        <taxon>Tineoidea</taxon>
        <taxon>Psychidae</taxon>
        <taxon>Oiketicinae</taxon>
        <taxon>Eumeta</taxon>
    </lineage>
</organism>
<gene>
    <name evidence="1" type="ORF">EVAR_35519_1</name>
</gene>
<reference evidence="1 2" key="1">
    <citation type="journal article" date="2019" name="Commun. Biol.">
        <title>The bagworm genome reveals a unique fibroin gene that provides high tensile strength.</title>
        <authorList>
            <person name="Kono N."/>
            <person name="Nakamura H."/>
            <person name="Ohtoshi R."/>
            <person name="Tomita M."/>
            <person name="Numata K."/>
            <person name="Arakawa K."/>
        </authorList>
    </citation>
    <scope>NUCLEOTIDE SEQUENCE [LARGE SCALE GENOMIC DNA]</scope>
</reference>
<sequence>MALCRGSSPWRWHIESWELSTAATDSLTHSLSPRTKAAYTRISGTINTSALYYEHRYSAGDNLDLVCRTSWTREDKGYFDTHWNIIVRSFGRSLRAFRDLLRKWFARGASYEAEAEIIGFGGNFFHKGTSVVVTGLPDALSLTLRWRARRVHDLFAGVGKALARRRATFFALISLRTPTGSFL</sequence>
<protein>
    <submittedName>
        <fullName evidence="1">Uncharacterized protein</fullName>
    </submittedName>
</protein>
<dbReference type="AlphaFoldDB" id="A0A4C1X6S4"/>
<dbReference type="Proteomes" id="UP000299102">
    <property type="component" value="Unassembled WGS sequence"/>
</dbReference>
<dbReference type="EMBL" id="BGZK01000743">
    <property type="protein sequence ID" value="GBP58740.1"/>
    <property type="molecule type" value="Genomic_DNA"/>
</dbReference>
<evidence type="ECO:0000313" key="1">
    <source>
        <dbReference type="EMBL" id="GBP58740.1"/>
    </source>
</evidence>
<keyword evidence="2" id="KW-1185">Reference proteome</keyword>
<evidence type="ECO:0000313" key="2">
    <source>
        <dbReference type="Proteomes" id="UP000299102"/>
    </source>
</evidence>
<comment type="caution">
    <text evidence="1">The sequence shown here is derived from an EMBL/GenBank/DDBJ whole genome shotgun (WGS) entry which is preliminary data.</text>
</comment>
<proteinExistence type="predicted"/>
<accession>A0A4C1X6S4</accession>